<dbReference type="NCBIfam" id="TIGR00103">
    <property type="entry name" value="DNA_YbaB_EbfC"/>
    <property type="match status" value="1"/>
</dbReference>
<reference evidence="4 5" key="1">
    <citation type="submission" date="2018-04" db="EMBL/GenBank/DDBJ databases">
        <title>Genomic Encyclopedia of Type Strains, Phase III (KMG-III): the genomes of soil and plant-associated and newly described type strains.</title>
        <authorList>
            <person name="Whitman W."/>
        </authorList>
    </citation>
    <scope>NUCLEOTIDE SEQUENCE [LARGE SCALE GENOMIC DNA]</scope>
    <source>
        <strain evidence="4 5">KA25</strain>
    </source>
</reference>
<sequence>MLKGLGGLGDMAKMMKAAQGFQEKMAQLQEDLGSMTVVGESGAGLVRATATAKGELTGLEIDPSIFVASEKEVVEDLILAAIKDAQSKASERAKQEMGKLTDGLGLPPGMKLPF</sequence>
<comment type="caution">
    <text evidence="4">The sequence shown here is derived from an EMBL/GenBank/DDBJ whole genome shotgun (WGS) entry which is preliminary data.</text>
</comment>
<comment type="similarity">
    <text evidence="2">Belongs to the YbaB/EbfC family.</text>
</comment>
<name>A0A2T5JXN8_9RHOB</name>
<evidence type="ECO:0000313" key="5">
    <source>
        <dbReference type="Proteomes" id="UP000244060"/>
    </source>
</evidence>
<organism evidence="4 5">
    <name type="scientific">Cereibacter azotoformans</name>
    <dbReference type="NCBI Taxonomy" id="43057"/>
    <lineage>
        <taxon>Bacteria</taxon>
        <taxon>Pseudomonadati</taxon>
        <taxon>Pseudomonadota</taxon>
        <taxon>Alphaproteobacteria</taxon>
        <taxon>Rhodobacterales</taxon>
        <taxon>Paracoccaceae</taxon>
        <taxon>Cereibacter</taxon>
    </lineage>
</organism>
<evidence type="ECO:0000256" key="2">
    <source>
        <dbReference type="HAMAP-Rule" id="MF_00274"/>
    </source>
</evidence>
<dbReference type="Pfam" id="PF02575">
    <property type="entry name" value="YbaB_DNA_bd"/>
    <property type="match status" value="1"/>
</dbReference>
<accession>A0A2T5JXN8</accession>
<keyword evidence="2" id="KW-0963">Cytoplasm</keyword>
<dbReference type="SUPFAM" id="SSF82607">
    <property type="entry name" value="YbaB-like"/>
    <property type="match status" value="1"/>
</dbReference>
<dbReference type="AlphaFoldDB" id="A0A2T5JXN8"/>
<comment type="subunit">
    <text evidence="2">Homodimer.</text>
</comment>
<evidence type="ECO:0000256" key="3">
    <source>
        <dbReference type="SAM" id="MobiDB-lite"/>
    </source>
</evidence>
<dbReference type="EMBL" id="QAOT01000015">
    <property type="protein sequence ID" value="PTR14917.1"/>
    <property type="molecule type" value="Genomic_DNA"/>
</dbReference>
<dbReference type="InterPro" id="IPR004401">
    <property type="entry name" value="YbaB/EbfC"/>
</dbReference>
<protein>
    <recommendedName>
        <fullName evidence="2">Nucleoid-associated protein C8J28_11561</fullName>
    </recommendedName>
</protein>
<feature type="region of interest" description="Disordered" evidence="3">
    <location>
        <begin position="90"/>
        <end position="114"/>
    </location>
</feature>
<feature type="compositionally biased region" description="Basic and acidic residues" evidence="3">
    <location>
        <begin position="90"/>
        <end position="99"/>
    </location>
</feature>
<dbReference type="PANTHER" id="PTHR33449:SF1">
    <property type="entry name" value="NUCLEOID-ASSOCIATED PROTEIN YBAB"/>
    <property type="match status" value="1"/>
</dbReference>
<dbReference type="InterPro" id="IPR036894">
    <property type="entry name" value="YbaB-like_sf"/>
</dbReference>
<gene>
    <name evidence="4" type="ORF">C8J28_11561</name>
</gene>
<dbReference type="GO" id="GO:0005829">
    <property type="term" value="C:cytosol"/>
    <property type="evidence" value="ECO:0007669"/>
    <property type="project" value="TreeGrafter"/>
</dbReference>
<evidence type="ECO:0000256" key="1">
    <source>
        <dbReference type="ARBA" id="ARBA00023125"/>
    </source>
</evidence>
<dbReference type="RefSeq" id="WP_011907576.1">
    <property type="nucleotide sequence ID" value="NZ_CP089965.1"/>
</dbReference>
<dbReference type="Proteomes" id="UP000244060">
    <property type="component" value="Unassembled WGS sequence"/>
</dbReference>
<proteinExistence type="inferred from homology"/>
<comment type="function">
    <text evidence="2">Binds to DNA and alters its conformation. May be involved in regulation of gene expression, nucleoid organization and DNA protection.</text>
</comment>
<dbReference type="HAMAP" id="MF_00274">
    <property type="entry name" value="DNA_YbaB_EbfC"/>
    <property type="match status" value="1"/>
</dbReference>
<dbReference type="OrthoDB" id="9803080at2"/>
<comment type="subcellular location">
    <subcellularLocation>
        <location evidence="2">Cytoplasm</location>
        <location evidence="2">Nucleoid</location>
    </subcellularLocation>
</comment>
<evidence type="ECO:0000313" key="4">
    <source>
        <dbReference type="EMBL" id="PTR14917.1"/>
    </source>
</evidence>
<keyword evidence="5" id="KW-1185">Reference proteome</keyword>
<dbReference type="Gene3D" id="3.30.1310.10">
    <property type="entry name" value="Nucleoid-associated protein YbaB-like domain"/>
    <property type="match status" value="1"/>
</dbReference>
<dbReference type="GO" id="GO:0043590">
    <property type="term" value="C:bacterial nucleoid"/>
    <property type="evidence" value="ECO:0007669"/>
    <property type="project" value="UniProtKB-UniRule"/>
</dbReference>
<keyword evidence="1 2" id="KW-0238">DNA-binding</keyword>
<dbReference type="PIRSF" id="PIRSF004555">
    <property type="entry name" value="UCP004555"/>
    <property type="match status" value="1"/>
</dbReference>
<dbReference type="PANTHER" id="PTHR33449">
    <property type="entry name" value="NUCLEOID-ASSOCIATED PROTEIN YBAB"/>
    <property type="match status" value="1"/>
</dbReference>
<dbReference type="GO" id="GO:0003677">
    <property type="term" value="F:DNA binding"/>
    <property type="evidence" value="ECO:0007669"/>
    <property type="project" value="UniProtKB-UniRule"/>
</dbReference>